<reference evidence="2" key="1">
    <citation type="submission" date="2016-10" db="EMBL/GenBank/DDBJ databases">
        <authorList>
            <person name="Varghese N."/>
            <person name="Submissions S."/>
        </authorList>
    </citation>
    <scope>NUCLEOTIDE SEQUENCE [LARGE SCALE GENOMIC DNA]</scope>
    <source>
        <strain evidence="2">DSM 24536</strain>
    </source>
</reference>
<dbReference type="OrthoDB" id="597091at2"/>
<gene>
    <name evidence="1" type="ORF">SAMN05421813_11639</name>
</gene>
<dbReference type="RefSeq" id="WP_090705101.1">
    <property type="nucleotide sequence ID" value="NZ_FNHH01000016.1"/>
</dbReference>
<evidence type="ECO:0000313" key="2">
    <source>
        <dbReference type="Proteomes" id="UP000199226"/>
    </source>
</evidence>
<keyword evidence="2" id="KW-1185">Reference proteome</keyword>
<dbReference type="Proteomes" id="UP000199226">
    <property type="component" value="Unassembled WGS sequence"/>
</dbReference>
<dbReference type="STRING" id="990371.SAMN05421813_11639"/>
<dbReference type="InterPro" id="IPR032595">
    <property type="entry name" value="DUF4905"/>
</dbReference>
<dbReference type="Pfam" id="PF16248">
    <property type="entry name" value="DUF4905"/>
    <property type="match status" value="1"/>
</dbReference>
<dbReference type="AlphaFoldDB" id="A0A1G9UFB0"/>
<evidence type="ECO:0000313" key="1">
    <source>
        <dbReference type="EMBL" id="SDM58215.1"/>
    </source>
</evidence>
<accession>A0A1G9UFB0</accession>
<proteinExistence type="predicted"/>
<sequence length="254" mass="29576">MVPKTEQLRQIFSEKFKGLIWKIRIQEKKGYLAIESRQLESGKIAFTVLDHQTGEINFKEKSFLEPMNLNLAYAAQNNILLTANEHTESPASKGLISVNIVDGEILWERYNFTLNQAVPDGVQVFDPKIYPRKYTWIDHISAENIVEQENSQYENSYLIFPALVESYTLPDFIDHGPIQGDISVLSFNRLSMVCFHQTFENNMQQRLVVYQDDRILLDDIMIAGIQKLQPESFFIVNKRLLYIRNKDEIVSYFV</sequence>
<name>A0A1G9UFB0_9SPHI</name>
<dbReference type="EMBL" id="FNHH01000016">
    <property type="protein sequence ID" value="SDM58215.1"/>
    <property type="molecule type" value="Genomic_DNA"/>
</dbReference>
<evidence type="ECO:0008006" key="3">
    <source>
        <dbReference type="Google" id="ProtNLM"/>
    </source>
</evidence>
<organism evidence="1 2">
    <name type="scientific">Daejeonella rubra</name>
    <dbReference type="NCBI Taxonomy" id="990371"/>
    <lineage>
        <taxon>Bacteria</taxon>
        <taxon>Pseudomonadati</taxon>
        <taxon>Bacteroidota</taxon>
        <taxon>Sphingobacteriia</taxon>
        <taxon>Sphingobacteriales</taxon>
        <taxon>Sphingobacteriaceae</taxon>
        <taxon>Daejeonella</taxon>
    </lineage>
</organism>
<protein>
    <recommendedName>
        <fullName evidence="3">DUF4905 domain-containing protein</fullName>
    </recommendedName>
</protein>